<dbReference type="InterPro" id="IPR020835">
    <property type="entry name" value="Catalase_sf"/>
</dbReference>
<dbReference type="Proteomes" id="UP000830552">
    <property type="component" value="Chromosome"/>
</dbReference>
<dbReference type="SUPFAM" id="SSF56634">
    <property type="entry name" value="Heme-dependent catalase-like"/>
    <property type="match status" value="1"/>
</dbReference>
<name>A0ABY4K9I3_9FLAO</name>
<gene>
    <name evidence="1" type="ORF">M0D58_07595</name>
</gene>
<protein>
    <submittedName>
        <fullName evidence="1">Catalase</fullName>
    </submittedName>
</protein>
<dbReference type="EMBL" id="CP096203">
    <property type="protein sequence ID" value="UPQ77404.1"/>
    <property type="molecule type" value="Genomic_DNA"/>
</dbReference>
<reference evidence="1" key="1">
    <citation type="submission" date="2022-04" db="EMBL/GenBank/DDBJ databases">
        <title>Evolutionary, genomic, and biogeographic characterization of Chryseobacterium nepalense represented by a plastic-degrading bacterium AC3.</title>
        <authorList>
            <person name="Yin Z."/>
            <person name="Liu X."/>
            <person name="Wang D."/>
            <person name="Xie Z."/>
        </authorList>
    </citation>
    <scope>NUCLEOTIDE SEQUENCE</scope>
    <source>
        <strain evidence="1">AC3</strain>
    </source>
</reference>
<organism evidence="1 2">
    <name type="scientific">Chryseobacterium nepalense</name>
    <dbReference type="NCBI Taxonomy" id="1854498"/>
    <lineage>
        <taxon>Bacteria</taxon>
        <taxon>Pseudomonadati</taxon>
        <taxon>Bacteroidota</taxon>
        <taxon>Flavobacteriia</taxon>
        <taxon>Flavobacteriales</taxon>
        <taxon>Weeksellaceae</taxon>
        <taxon>Chryseobacterium group</taxon>
        <taxon>Chryseobacterium</taxon>
    </lineage>
</organism>
<accession>A0ABY4K9I3</accession>
<evidence type="ECO:0000313" key="2">
    <source>
        <dbReference type="Proteomes" id="UP000830552"/>
    </source>
</evidence>
<dbReference type="RefSeq" id="WP_248394710.1">
    <property type="nucleotide sequence ID" value="NZ_CP096203.1"/>
</dbReference>
<dbReference type="Gene3D" id="2.40.180.10">
    <property type="entry name" value="Catalase core domain"/>
    <property type="match status" value="1"/>
</dbReference>
<sequence length="333" mass="38564">MPDPLKYNRDYDKLTDEEKILFEINKKSISDFVEQSASLSDVNYATRNAHAKTYAVANGKFIISENISPKLQHIFDKKVYDLTIRLSNAHLKIIKGKKEIPAYGFAVKIKDEQGNLIANYPLVNFPLFPINSVCTFLKLFTSINQFYIKKWSSFSLLAQIAKVIPSTCTPSFIKNLFKLFHKRNDFILSFDFHSVGAYRLGDYMVKIKLAPQFVDKKFNKNKKMKQAVEEYLKSRAFTANVYVQFCYDIKDQPINQLNVEWKNSPFIKIGELKIGKDNLLNPASCENELLSFNPYESKALFQPVGKIQRLREEAYKVSLKTRVKINKLLKYDT</sequence>
<keyword evidence="2" id="KW-1185">Reference proteome</keyword>
<proteinExistence type="predicted"/>
<evidence type="ECO:0000313" key="1">
    <source>
        <dbReference type="EMBL" id="UPQ77404.1"/>
    </source>
</evidence>